<gene>
    <name evidence="2" type="ORF">C8D97_108147</name>
</gene>
<feature type="transmembrane region" description="Helical" evidence="1">
    <location>
        <begin position="270"/>
        <end position="288"/>
    </location>
</feature>
<comment type="caution">
    <text evidence="2">The sequence shown here is derived from an EMBL/GenBank/DDBJ whole genome shotgun (WGS) entry which is preliminary data.</text>
</comment>
<proteinExistence type="predicted"/>
<reference evidence="2 3" key="1">
    <citation type="submission" date="2018-05" db="EMBL/GenBank/DDBJ databases">
        <title>Genomic Encyclopedia of Type Strains, Phase IV (KMG-IV): sequencing the most valuable type-strain genomes for metagenomic binning, comparative biology and taxonomic classification.</title>
        <authorList>
            <person name="Goeker M."/>
        </authorList>
    </citation>
    <scope>NUCLEOTIDE SEQUENCE [LARGE SCALE GENOMIC DNA]</scope>
    <source>
        <strain evidence="2 3">DSM 25350</strain>
    </source>
</reference>
<sequence length="296" mass="32947">MNITVFKTLLLREYWENKSFVRAPLIISAVLIFSMIVGMFTAQSMIFSLGDDSGFQFDAGFEALSEANSYELTKGLQALQFGVFLSPLIVGMVFVLFFYALGSLYNDRRDRSILFWKSMPVSDLQTVMSKVFSALIIVPVLTAIVAVATQIVGLILMTLMIWFNGGSAWDLLWSHSSFFSVIFNYFASLFMLALIMAPILGWLWLVSAYAKRAAFLIALFIPLGLMLVEGMIFHSGNLAKLIGDHISKTEIIMEGVVMHGHPFAVLSEGGFWGGLLISAAFIAGAIYIRRFRDDSY</sequence>
<evidence type="ECO:0000313" key="2">
    <source>
        <dbReference type="EMBL" id="PWK49237.1"/>
    </source>
</evidence>
<keyword evidence="1" id="KW-1133">Transmembrane helix</keyword>
<accession>A0A316G4A6</accession>
<feature type="transmembrane region" description="Helical" evidence="1">
    <location>
        <begin position="78"/>
        <end position="101"/>
    </location>
</feature>
<dbReference type="AlphaFoldDB" id="A0A316G4A6"/>
<name>A0A316G4A6_9GAMM</name>
<keyword evidence="1" id="KW-0472">Membrane</keyword>
<keyword evidence="3" id="KW-1185">Reference proteome</keyword>
<evidence type="ECO:0000256" key="1">
    <source>
        <dbReference type="SAM" id="Phobius"/>
    </source>
</evidence>
<feature type="transmembrane region" description="Helical" evidence="1">
    <location>
        <begin position="20"/>
        <end position="42"/>
    </location>
</feature>
<dbReference type="OrthoDB" id="118685at2"/>
<feature type="transmembrane region" description="Helical" evidence="1">
    <location>
        <begin position="134"/>
        <end position="162"/>
    </location>
</feature>
<feature type="transmembrane region" description="Helical" evidence="1">
    <location>
        <begin position="213"/>
        <end position="233"/>
    </location>
</feature>
<dbReference type="RefSeq" id="WP_109764034.1">
    <property type="nucleotide sequence ID" value="NZ_QGGU01000008.1"/>
</dbReference>
<organism evidence="2 3">
    <name type="scientific">Pleionea mediterranea</name>
    <dbReference type="NCBI Taxonomy" id="523701"/>
    <lineage>
        <taxon>Bacteria</taxon>
        <taxon>Pseudomonadati</taxon>
        <taxon>Pseudomonadota</taxon>
        <taxon>Gammaproteobacteria</taxon>
        <taxon>Oceanospirillales</taxon>
        <taxon>Pleioneaceae</taxon>
        <taxon>Pleionea</taxon>
    </lineage>
</organism>
<dbReference type="Proteomes" id="UP000245790">
    <property type="component" value="Unassembled WGS sequence"/>
</dbReference>
<evidence type="ECO:0000313" key="3">
    <source>
        <dbReference type="Proteomes" id="UP000245790"/>
    </source>
</evidence>
<keyword evidence="1" id="KW-0812">Transmembrane</keyword>
<protein>
    <submittedName>
        <fullName evidence="2">ABC-2 type transport system permease protein</fullName>
    </submittedName>
</protein>
<feature type="transmembrane region" description="Helical" evidence="1">
    <location>
        <begin position="182"/>
        <end position="206"/>
    </location>
</feature>
<dbReference type="EMBL" id="QGGU01000008">
    <property type="protein sequence ID" value="PWK49237.1"/>
    <property type="molecule type" value="Genomic_DNA"/>
</dbReference>